<name>A0A0E9QSB6_ANGAN</name>
<dbReference type="EMBL" id="GBXM01089402">
    <property type="protein sequence ID" value="JAH19175.1"/>
    <property type="molecule type" value="Transcribed_RNA"/>
</dbReference>
<accession>A0A0E9QSB6</accession>
<reference evidence="1" key="2">
    <citation type="journal article" date="2015" name="Fish Shellfish Immunol.">
        <title>Early steps in the European eel (Anguilla anguilla)-Vibrio vulnificus interaction in the gills: Role of the RtxA13 toxin.</title>
        <authorList>
            <person name="Callol A."/>
            <person name="Pajuelo D."/>
            <person name="Ebbesson L."/>
            <person name="Teles M."/>
            <person name="MacKenzie S."/>
            <person name="Amaro C."/>
        </authorList>
    </citation>
    <scope>NUCLEOTIDE SEQUENCE</scope>
</reference>
<protein>
    <submittedName>
        <fullName evidence="1">Uncharacterized protein</fullName>
    </submittedName>
</protein>
<sequence>MTVFWNFVKWYLNLLNRCVGV</sequence>
<evidence type="ECO:0000313" key="1">
    <source>
        <dbReference type="EMBL" id="JAH19175.1"/>
    </source>
</evidence>
<organism evidence="1">
    <name type="scientific">Anguilla anguilla</name>
    <name type="common">European freshwater eel</name>
    <name type="synonym">Muraena anguilla</name>
    <dbReference type="NCBI Taxonomy" id="7936"/>
    <lineage>
        <taxon>Eukaryota</taxon>
        <taxon>Metazoa</taxon>
        <taxon>Chordata</taxon>
        <taxon>Craniata</taxon>
        <taxon>Vertebrata</taxon>
        <taxon>Euteleostomi</taxon>
        <taxon>Actinopterygii</taxon>
        <taxon>Neopterygii</taxon>
        <taxon>Teleostei</taxon>
        <taxon>Anguilliformes</taxon>
        <taxon>Anguillidae</taxon>
        <taxon>Anguilla</taxon>
    </lineage>
</organism>
<reference evidence="1" key="1">
    <citation type="submission" date="2014-11" db="EMBL/GenBank/DDBJ databases">
        <authorList>
            <person name="Amaro Gonzalez C."/>
        </authorList>
    </citation>
    <scope>NUCLEOTIDE SEQUENCE</scope>
</reference>
<dbReference type="AlphaFoldDB" id="A0A0E9QSB6"/>
<proteinExistence type="predicted"/>